<dbReference type="Gene3D" id="3.30.559.30">
    <property type="entry name" value="Nonribosomal peptide synthetase, condensation domain"/>
    <property type="match status" value="1"/>
</dbReference>
<evidence type="ECO:0000313" key="6">
    <source>
        <dbReference type="Proteomes" id="UP000317982"/>
    </source>
</evidence>
<dbReference type="SUPFAM" id="SSF47336">
    <property type="entry name" value="ACP-like"/>
    <property type="match status" value="1"/>
</dbReference>
<evidence type="ECO:0000259" key="3">
    <source>
        <dbReference type="Pfam" id="PF00550"/>
    </source>
</evidence>
<dbReference type="InterPro" id="IPR000873">
    <property type="entry name" value="AMP-dep_synth/lig_dom"/>
</dbReference>
<name>A0A545AQE4_9ACTN</name>
<organism evidence="5 6">
    <name type="scientific">Cryptosporangium phraense</name>
    <dbReference type="NCBI Taxonomy" id="2593070"/>
    <lineage>
        <taxon>Bacteria</taxon>
        <taxon>Bacillati</taxon>
        <taxon>Actinomycetota</taxon>
        <taxon>Actinomycetes</taxon>
        <taxon>Cryptosporangiales</taxon>
        <taxon>Cryptosporangiaceae</taxon>
        <taxon>Cryptosporangium</taxon>
    </lineage>
</organism>
<gene>
    <name evidence="5" type="ORF">FL583_21160</name>
</gene>
<accession>A0A545AQE4</accession>
<dbReference type="Proteomes" id="UP000317982">
    <property type="component" value="Unassembled WGS sequence"/>
</dbReference>
<keyword evidence="6" id="KW-1185">Reference proteome</keyword>
<dbReference type="InterPro" id="IPR023213">
    <property type="entry name" value="CAT-like_dom_sf"/>
</dbReference>
<dbReference type="GO" id="GO:0008610">
    <property type="term" value="P:lipid biosynthetic process"/>
    <property type="evidence" value="ECO:0007669"/>
    <property type="project" value="UniProtKB-ARBA"/>
</dbReference>
<sequence>MRSSAVCMRCPEPCTVSELLAAVLATARAEPGRVAVVEPARSTTYGALVAAAAGFADDFRRRGVRPGDRVGVVLPPGADLVAAALAAFGRRAAYVPIDPALPPRRIDQILDACAPRTTVTAAVEATGAPEFDRPALDDVAYVISTSGSTGTPKAVEIEHRSLLNVLEDLDELAPVEIPYTGSWWTSPTFDVSLWECWSPLRRGGTVAIVPPEARIDAASFAGFLHARGVHSAYVPPGLLTGFRDALAADPGLVPGLARLLVGVEPIPLGLLQELLRLRDGLRIVNGYGPAEATIYCARYLVPRTGGHPSDRTPIGTATRGVTLHLDDENGTGSGEIVVAGVNVGRGYLGGDPDGRFRPLPDGRRAYRTGDLARVLPDGTLVFEGRRDRQLKIRGVRIEAGEVEAAIREAVPVREVVVAPRDGALAAYLVPARGDVVDPVGVRRALLGVLPAAAVPSVIVALEALPQTANGKTDHTALARLAAPAPPTVHTRTDDAWRAVNAAVGGALGDFPDPAHGFLESGGTSLTAVSAAVALSQASGRAVTAHELLTARTLGDLADALSTYPPATEPGDDGITGRTEAPLTPAQLGVWMHDQLDPGSTRYLETYCVDLPGADPDRLAAALARATGAHPAFRATVHDTGDEVVLSLPPPGASGGLDERYSVPDRQAAIEAATVPARRPMDLAAGPLLRTAWITYPPDHGLLVLVWHHLVIDGWSLRLFLTDLARAYADPDYRPAPAASTICDATVRATARAGTEQSVDAVESLVARLASGGITLGLRSDRDRSRPADAGHLRAATAGYLRAELSRAASAALRTPGGASPFVRLLDAYRSALARTFGLTSFVLGCADGRARAVDAGAVAGYLVDTRLLISDDPLPEALDRPLVPLPALVRRLRRVREVPESFPSLYYAADEGYVLGLAGAREVDLPPGQAKFDLTLDVRHTAGRFTLRLTWDPAVVSTDEAQRVLDAVQQEVTPAPAPCR</sequence>
<dbReference type="Gene3D" id="1.10.1200.10">
    <property type="entry name" value="ACP-like"/>
    <property type="match status" value="1"/>
</dbReference>
<dbReference type="Gene3D" id="3.40.50.12780">
    <property type="entry name" value="N-terminal domain of ligase-like"/>
    <property type="match status" value="1"/>
</dbReference>
<dbReference type="Pfam" id="PF00501">
    <property type="entry name" value="AMP-binding"/>
    <property type="match status" value="2"/>
</dbReference>
<feature type="domain" description="AMP-dependent synthetase/ligase" evidence="2">
    <location>
        <begin position="26"/>
        <end position="124"/>
    </location>
</feature>
<feature type="domain" description="Condensation" evidence="4">
    <location>
        <begin position="578"/>
        <end position="728"/>
    </location>
</feature>
<feature type="domain" description="AMP-dependent synthetase/ligase" evidence="2">
    <location>
        <begin position="131"/>
        <end position="348"/>
    </location>
</feature>
<reference evidence="5 6" key="1">
    <citation type="submission" date="2019-07" db="EMBL/GenBank/DDBJ databases">
        <title>Cryptosporangium phraense sp. nov., isolated from plant litter.</title>
        <authorList>
            <person name="Suriyachadkun C."/>
        </authorList>
    </citation>
    <scope>NUCLEOTIDE SEQUENCE [LARGE SCALE GENOMIC DNA]</scope>
    <source>
        <strain evidence="5 6">A-T 5661</strain>
    </source>
</reference>
<evidence type="ECO:0000256" key="1">
    <source>
        <dbReference type="ARBA" id="ARBA00001957"/>
    </source>
</evidence>
<dbReference type="Pfam" id="PF00668">
    <property type="entry name" value="Condensation"/>
    <property type="match status" value="1"/>
</dbReference>
<feature type="domain" description="Carrier" evidence="3">
    <location>
        <begin position="512"/>
        <end position="560"/>
    </location>
</feature>
<dbReference type="InterPro" id="IPR036736">
    <property type="entry name" value="ACP-like_sf"/>
</dbReference>
<dbReference type="InterPro" id="IPR045851">
    <property type="entry name" value="AMP-bd_C_sf"/>
</dbReference>
<dbReference type="InterPro" id="IPR042099">
    <property type="entry name" value="ANL_N_sf"/>
</dbReference>
<dbReference type="EMBL" id="VIRS01000015">
    <property type="protein sequence ID" value="TQS42955.1"/>
    <property type="molecule type" value="Genomic_DNA"/>
</dbReference>
<comment type="cofactor">
    <cofactor evidence="1">
        <name>pantetheine 4'-phosphate</name>
        <dbReference type="ChEBI" id="CHEBI:47942"/>
    </cofactor>
</comment>
<evidence type="ECO:0000313" key="5">
    <source>
        <dbReference type="EMBL" id="TQS42955.1"/>
    </source>
</evidence>
<dbReference type="FunCoup" id="A0A545AQE4">
    <property type="interactions" value="2"/>
</dbReference>
<dbReference type="Gene3D" id="3.30.300.30">
    <property type="match status" value="1"/>
</dbReference>
<dbReference type="SUPFAM" id="SSF56801">
    <property type="entry name" value="Acetyl-CoA synthetase-like"/>
    <property type="match status" value="1"/>
</dbReference>
<evidence type="ECO:0000259" key="4">
    <source>
        <dbReference type="Pfam" id="PF00668"/>
    </source>
</evidence>
<dbReference type="AlphaFoldDB" id="A0A545AQE4"/>
<dbReference type="GO" id="GO:0044550">
    <property type="term" value="P:secondary metabolite biosynthetic process"/>
    <property type="evidence" value="ECO:0007669"/>
    <property type="project" value="TreeGrafter"/>
</dbReference>
<dbReference type="InterPro" id="IPR001242">
    <property type="entry name" value="Condensation_dom"/>
</dbReference>
<dbReference type="GO" id="GO:0031177">
    <property type="term" value="F:phosphopantetheine binding"/>
    <property type="evidence" value="ECO:0007669"/>
    <property type="project" value="TreeGrafter"/>
</dbReference>
<dbReference type="PANTHER" id="PTHR45527">
    <property type="entry name" value="NONRIBOSOMAL PEPTIDE SYNTHETASE"/>
    <property type="match status" value="1"/>
</dbReference>
<evidence type="ECO:0000259" key="2">
    <source>
        <dbReference type="Pfam" id="PF00501"/>
    </source>
</evidence>
<dbReference type="InParanoid" id="A0A545AQE4"/>
<comment type="caution">
    <text evidence="5">The sequence shown here is derived from an EMBL/GenBank/DDBJ whole genome shotgun (WGS) entry which is preliminary data.</text>
</comment>
<dbReference type="PANTHER" id="PTHR45527:SF1">
    <property type="entry name" value="FATTY ACID SYNTHASE"/>
    <property type="match status" value="1"/>
</dbReference>
<protein>
    <submittedName>
        <fullName evidence="5">AMP-binding protein</fullName>
    </submittedName>
</protein>
<proteinExistence type="predicted"/>
<dbReference type="InterPro" id="IPR009081">
    <property type="entry name" value="PP-bd_ACP"/>
</dbReference>
<dbReference type="GO" id="GO:0005737">
    <property type="term" value="C:cytoplasm"/>
    <property type="evidence" value="ECO:0007669"/>
    <property type="project" value="TreeGrafter"/>
</dbReference>
<dbReference type="SUPFAM" id="SSF52777">
    <property type="entry name" value="CoA-dependent acyltransferases"/>
    <property type="match status" value="2"/>
</dbReference>
<dbReference type="Gene3D" id="3.30.559.10">
    <property type="entry name" value="Chloramphenicol acetyltransferase-like domain"/>
    <property type="match status" value="1"/>
</dbReference>
<dbReference type="OrthoDB" id="2472181at2"/>
<dbReference type="GO" id="GO:0003824">
    <property type="term" value="F:catalytic activity"/>
    <property type="evidence" value="ECO:0007669"/>
    <property type="project" value="InterPro"/>
</dbReference>
<dbReference type="GO" id="GO:0043041">
    <property type="term" value="P:amino acid activation for nonribosomal peptide biosynthetic process"/>
    <property type="evidence" value="ECO:0007669"/>
    <property type="project" value="TreeGrafter"/>
</dbReference>
<dbReference type="Pfam" id="PF00550">
    <property type="entry name" value="PP-binding"/>
    <property type="match status" value="1"/>
</dbReference>